<dbReference type="SUPFAM" id="SSF50978">
    <property type="entry name" value="WD40 repeat-like"/>
    <property type="match status" value="1"/>
</dbReference>
<dbReference type="Pfam" id="PF20946">
    <property type="entry name" value="Ctf4_C"/>
    <property type="match status" value="1"/>
</dbReference>
<feature type="region of interest" description="Disordered" evidence="6">
    <location>
        <begin position="1141"/>
        <end position="1190"/>
    </location>
</feature>
<evidence type="ECO:0000313" key="10">
    <source>
        <dbReference type="EMBL" id="CAL5133479.1"/>
    </source>
</evidence>
<dbReference type="InterPro" id="IPR015943">
    <property type="entry name" value="WD40/YVTN_repeat-like_dom_sf"/>
</dbReference>
<evidence type="ECO:0000259" key="9">
    <source>
        <dbReference type="Pfam" id="PF24817"/>
    </source>
</evidence>
<feature type="compositionally biased region" description="Polar residues" evidence="6">
    <location>
        <begin position="1159"/>
        <end position="1179"/>
    </location>
</feature>
<dbReference type="Pfam" id="PF24817">
    <property type="entry name" value="WD40_WDHD1_1st"/>
    <property type="match status" value="1"/>
</dbReference>
<feature type="repeat" description="WD" evidence="5">
    <location>
        <begin position="134"/>
        <end position="175"/>
    </location>
</feature>
<evidence type="ECO:0000256" key="6">
    <source>
        <dbReference type="SAM" id="MobiDB-lite"/>
    </source>
</evidence>
<dbReference type="GO" id="GO:0006261">
    <property type="term" value="P:DNA-templated DNA replication"/>
    <property type="evidence" value="ECO:0007669"/>
    <property type="project" value="TreeGrafter"/>
</dbReference>
<dbReference type="InterPro" id="IPR057646">
    <property type="entry name" value="WD40_WDHD1_1st"/>
</dbReference>
<dbReference type="InterPro" id="IPR036322">
    <property type="entry name" value="WD40_repeat_dom_sf"/>
</dbReference>
<organism evidence="10 11">
    <name type="scientific">Calicophoron daubneyi</name>
    <name type="common">Rumen fluke</name>
    <name type="synonym">Paramphistomum daubneyi</name>
    <dbReference type="NCBI Taxonomy" id="300641"/>
    <lineage>
        <taxon>Eukaryota</taxon>
        <taxon>Metazoa</taxon>
        <taxon>Spiralia</taxon>
        <taxon>Lophotrochozoa</taxon>
        <taxon>Platyhelminthes</taxon>
        <taxon>Trematoda</taxon>
        <taxon>Digenea</taxon>
        <taxon>Plagiorchiida</taxon>
        <taxon>Pronocephalata</taxon>
        <taxon>Paramphistomoidea</taxon>
        <taxon>Paramphistomidae</taxon>
        <taxon>Calicophoron</taxon>
    </lineage>
</organism>
<dbReference type="InterPro" id="IPR001680">
    <property type="entry name" value="WD40_rpt"/>
</dbReference>
<comment type="caution">
    <text evidence="10">The sequence shown here is derived from an EMBL/GenBank/DDBJ whole genome shotgun (WGS) entry which is preliminary data.</text>
</comment>
<reference evidence="10" key="1">
    <citation type="submission" date="2024-06" db="EMBL/GenBank/DDBJ databases">
        <authorList>
            <person name="Liu X."/>
            <person name="Lenzi L."/>
            <person name="Haldenby T S."/>
            <person name="Uol C."/>
        </authorList>
    </citation>
    <scope>NUCLEOTIDE SEQUENCE</scope>
</reference>
<dbReference type="Gene3D" id="2.130.10.10">
    <property type="entry name" value="YVTN repeat-like/Quinoprotein amine dehydrogenase"/>
    <property type="match status" value="2"/>
</dbReference>
<protein>
    <recommendedName>
        <fullName evidence="12">Minichromosome loss protein Mcl1 middle region domain-containing protein</fullName>
    </recommendedName>
</protein>
<evidence type="ECO:0000259" key="7">
    <source>
        <dbReference type="Pfam" id="PF12341"/>
    </source>
</evidence>
<feature type="compositionally biased region" description="Basic and acidic residues" evidence="6">
    <location>
        <begin position="1057"/>
        <end position="1067"/>
    </location>
</feature>
<sequence>MSFVGPPVPHHKKGWTVATYDVTGGYIVSGGSDGKVKVLDDVKDSSPMEHIVGEKINAVACKPNTIILASEGTYVHMLQIDDGLPDGMATRFTAEINDVALNKDHSKLATCSSDFLIKIVNFASSCGEDREFTLEGHKGAVLSVAYDPLDIFVASASCDGTVRIWRVDKRKEVKSIQAVAKCNDPQLAPSICRLCWEANEGKFLAVPVDKEVRLYERDTWQVLCLLTSPSITQPITVCSSSVDGSLLASGSKDGLMVVWKVNERSVIHCLRDVSESEICSLSWHPHQTNSLLYANKNGCLGLLRVTEPQHISSNALSPRAMETLLGCDEDGDTDEMLRAAAAQAESSRLMDDIAEHVANSDDDDAGSIDLSRIKSGFLIDDDKEEAEIPKPTDLIQPEAEAPVLAVLPTEIDRSLTRRIQKPFQSGSMPLSFHERFMVWNRVGIVTGYRGSDAEESDKNAPEQSSCSIEVEFHDTSVHHSLRLSNGLGYTMADLSLTALLLASPGTNDPSLADDAAAGVEIDAADISHIALLPLDTTTAGGGDTAVEWVAKLPPGEACETVCLVPNTDGSEKGFAVVATSRHILRIFLQPSAGTTSLRSSSSLHLFQLTKLGMPPISIPGCGVVTMSSHPSQPILAVVVSVASGELNWRLYYLGGVMFGEGRTGCPAWLTGSVAQWQPLPLSPAPSTQPDLPGVGLCARLKWVGFSDLGALYTHDACGVVRRLLHGRTSGAPDYHWVPVCDTHSLLKPSNRYSDNYFVVGVLELAESVSTTQGGESGGMGQLQVIYCKASKWPRVFPRPVVSNLPFRLPLCSLDTDQGTLEENYLRYAIGEDWPVWGPNSRIPITGQDETTSAQLFDSTSNKCTMKRKGILLRLFALAAKFESDWASLAVARLMPDASTVQLAIRYAGRLRRQNLANRLAAIALEKEQIAVSVSSEDENSDEDPPGVPQRNSRESVEQQPCANAKKHEQMTDQLRCRHLSEASDLANISLVSSATDDTHEEGQISELPLPDSEPVTHSFLLSTPSSAARNPFRDKVGPVYMNQDGMDADVGIRRRGSEVLDSWKPKPTDNSTGSKPPTRKRAAPAAENKHRSKLSKANHDRNAEELGGFTDWFEKNRTAFEEEYADQSADELLRTARARFQKMKSSRKNWRDEKPASRVLTSKENTLTTNKKTIESSGKSNRDEDSSNFAAKASKRLSSFKFGSDHSG</sequence>
<comment type="subcellular location">
    <subcellularLocation>
        <location evidence="1">Nucleus</location>
    </subcellularLocation>
</comment>
<accession>A0AAV2T8Q6</accession>
<dbReference type="Pfam" id="PF12341">
    <property type="entry name" value="Mcl1_mid"/>
    <property type="match status" value="2"/>
</dbReference>
<keyword evidence="3" id="KW-0677">Repeat</keyword>
<keyword evidence="4" id="KW-0539">Nucleus</keyword>
<gene>
    <name evidence="10" type="ORF">CDAUBV1_LOCUS6712</name>
</gene>
<evidence type="ECO:0000256" key="1">
    <source>
        <dbReference type="ARBA" id="ARBA00004123"/>
    </source>
</evidence>
<dbReference type="EMBL" id="CAXLJL010000156">
    <property type="protein sequence ID" value="CAL5133479.1"/>
    <property type="molecule type" value="Genomic_DNA"/>
</dbReference>
<keyword evidence="2 5" id="KW-0853">WD repeat</keyword>
<dbReference type="GO" id="GO:0000278">
    <property type="term" value="P:mitotic cell cycle"/>
    <property type="evidence" value="ECO:0007669"/>
    <property type="project" value="TreeGrafter"/>
</dbReference>
<evidence type="ECO:0000259" key="8">
    <source>
        <dbReference type="Pfam" id="PF20946"/>
    </source>
</evidence>
<evidence type="ECO:0000256" key="2">
    <source>
        <dbReference type="ARBA" id="ARBA00022574"/>
    </source>
</evidence>
<evidence type="ECO:0008006" key="12">
    <source>
        <dbReference type="Google" id="ProtNLM"/>
    </source>
</evidence>
<evidence type="ECO:0000313" key="11">
    <source>
        <dbReference type="Proteomes" id="UP001497525"/>
    </source>
</evidence>
<feature type="domain" description="WDHD1 first WD40" evidence="9">
    <location>
        <begin position="11"/>
        <end position="302"/>
    </location>
</feature>
<dbReference type="PANTHER" id="PTHR19932:SF10">
    <property type="entry name" value="WD REPEAT AND HMG-BOX DNA-BINDING PROTEIN 1"/>
    <property type="match status" value="1"/>
</dbReference>
<dbReference type="GO" id="GO:0003682">
    <property type="term" value="F:chromatin binding"/>
    <property type="evidence" value="ECO:0007669"/>
    <property type="project" value="TreeGrafter"/>
</dbReference>
<feature type="region of interest" description="Disordered" evidence="6">
    <location>
        <begin position="931"/>
        <end position="969"/>
    </location>
</feature>
<feature type="domain" description="WDHD1/CFT4 helical bundle" evidence="8">
    <location>
        <begin position="851"/>
        <end position="926"/>
    </location>
</feature>
<dbReference type="AlphaFoldDB" id="A0AAV2T8Q6"/>
<dbReference type="PANTHER" id="PTHR19932">
    <property type="entry name" value="WD REPEAT AND HMG-BOX DNA BINDING PROTEIN"/>
    <property type="match status" value="1"/>
</dbReference>
<dbReference type="InterPro" id="IPR022100">
    <property type="entry name" value="WDHD1/CFT4_beta-prop_2nd"/>
</dbReference>
<evidence type="ECO:0000256" key="3">
    <source>
        <dbReference type="ARBA" id="ARBA00022737"/>
    </source>
</evidence>
<feature type="repeat" description="WD" evidence="5">
    <location>
        <begin position="243"/>
        <end position="269"/>
    </location>
</feature>
<name>A0AAV2T8Q6_CALDB</name>
<feature type="compositionally biased region" description="Acidic residues" evidence="6">
    <location>
        <begin position="935"/>
        <end position="944"/>
    </location>
</feature>
<dbReference type="PROSITE" id="PS50082">
    <property type="entry name" value="WD_REPEATS_2"/>
    <property type="match status" value="2"/>
</dbReference>
<dbReference type="GO" id="GO:0006281">
    <property type="term" value="P:DNA repair"/>
    <property type="evidence" value="ECO:0007669"/>
    <property type="project" value="TreeGrafter"/>
</dbReference>
<evidence type="ECO:0000256" key="4">
    <source>
        <dbReference type="ARBA" id="ARBA00023242"/>
    </source>
</evidence>
<dbReference type="Proteomes" id="UP001497525">
    <property type="component" value="Unassembled WGS sequence"/>
</dbReference>
<feature type="region of interest" description="Disordered" evidence="6">
    <location>
        <begin position="1057"/>
        <end position="1103"/>
    </location>
</feature>
<dbReference type="PROSITE" id="PS50294">
    <property type="entry name" value="WD_REPEATS_REGION"/>
    <property type="match status" value="1"/>
</dbReference>
<feature type="domain" description="WDHD1/CFT4 second beta-propeller" evidence="7">
    <location>
        <begin position="421"/>
        <end position="589"/>
    </location>
</feature>
<dbReference type="SMART" id="SM00320">
    <property type="entry name" value="WD40"/>
    <property type="match status" value="6"/>
</dbReference>
<proteinExistence type="predicted"/>
<feature type="domain" description="WDHD1/CFT4 second beta-propeller" evidence="7">
    <location>
        <begin position="600"/>
        <end position="810"/>
    </location>
</feature>
<evidence type="ECO:0000256" key="5">
    <source>
        <dbReference type="PROSITE-ProRule" id="PRU00221"/>
    </source>
</evidence>
<dbReference type="InterPro" id="IPR048591">
    <property type="entry name" value="WDHD1/CFT4_hel"/>
</dbReference>
<dbReference type="GO" id="GO:0043596">
    <property type="term" value="C:nuclear replication fork"/>
    <property type="evidence" value="ECO:0007669"/>
    <property type="project" value="TreeGrafter"/>
</dbReference>